<keyword evidence="2" id="KW-0812">Transmembrane</keyword>
<dbReference type="PIRSF" id="PIRSF028137">
    <property type="entry name" value="UCP028137"/>
    <property type="match status" value="1"/>
</dbReference>
<keyword evidence="4" id="KW-1185">Reference proteome</keyword>
<dbReference type="EMBL" id="BMIY01000003">
    <property type="protein sequence ID" value="GGG52299.1"/>
    <property type="molecule type" value="Genomic_DNA"/>
</dbReference>
<keyword evidence="2" id="KW-0472">Membrane</keyword>
<feature type="transmembrane region" description="Helical" evidence="2">
    <location>
        <begin position="32"/>
        <end position="51"/>
    </location>
</feature>
<dbReference type="AlphaFoldDB" id="A0A917GN34"/>
<feature type="transmembrane region" description="Helical" evidence="2">
    <location>
        <begin position="82"/>
        <end position="103"/>
    </location>
</feature>
<dbReference type="InterPro" id="IPR016870">
    <property type="entry name" value="UCP028137"/>
</dbReference>
<protein>
    <submittedName>
        <fullName evidence="3">MFS transporter</fullName>
    </submittedName>
</protein>
<reference evidence="3" key="2">
    <citation type="submission" date="2020-09" db="EMBL/GenBank/DDBJ databases">
        <authorList>
            <person name="Sun Q."/>
            <person name="Zhou Y."/>
        </authorList>
    </citation>
    <scope>NUCLEOTIDE SEQUENCE</scope>
    <source>
        <strain evidence="3">CGMCC 1.15425</strain>
    </source>
</reference>
<feature type="transmembrane region" description="Helical" evidence="2">
    <location>
        <begin position="173"/>
        <end position="193"/>
    </location>
</feature>
<feature type="region of interest" description="Disordered" evidence="1">
    <location>
        <begin position="1"/>
        <end position="25"/>
    </location>
</feature>
<reference evidence="3" key="1">
    <citation type="journal article" date="2014" name="Int. J. Syst. Evol. Microbiol.">
        <title>Complete genome sequence of Corynebacterium casei LMG S-19264T (=DSM 44701T), isolated from a smear-ripened cheese.</title>
        <authorList>
            <consortium name="US DOE Joint Genome Institute (JGI-PGF)"/>
            <person name="Walter F."/>
            <person name="Albersmeier A."/>
            <person name="Kalinowski J."/>
            <person name="Ruckert C."/>
        </authorList>
    </citation>
    <scope>NUCLEOTIDE SEQUENCE</scope>
    <source>
        <strain evidence="3">CGMCC 1.15425</strain>
    </source>
</reference>
<feature type="transmembrane region" description="Helical" evidence="2">
    <location>
        <begin position="213"/>
        <end position="234"/>
    </location>
</feature>
<evidence type="ECO:0000313" key="4">
    <source>
        <dbReference type="Proteomes" id="UP000627715"/>
    </source>
</evidence>
<evidence type="ECO:0000256" key="1">
    <source>
        <dbReference type="SAM" id="MobiDB-lite"/>
    </source>
</evidence>
<keyword evidence="2" id="KW-1133">Transmembrane helix</keyword>
<dbReference type="NCBIfam" id="NF041646">
    <property type="entry name" value="VC0807_fam"/>
    <property type="match status" value="1"/>
</dbReference>
<name>A0A917GN34_9GAMM</name>
<feature type="compositionally biased region" description="Polar residues" evidence="1">
    <location>
        <begin position="1"/>
        <end position="15"/>
    </location>
</feature>
<comment type="caution">
    <text evidence="3">The sequence shown here is derived from an EMBL/GenBank/DDBJ whole genome shotgun (WGS) entry which is preliminary data.</text>
</comment>
<feature type="transmembrane region" description="Helical" evidence="2">
    <location>
        <begin position="57"/>
        <end position="75"/>
    </location>
</feature>
<sequence>MSSENQTQSKQSDPEIQTELDQPVTPQKRGGFLGNLAFNILIPVIVLSRFSGEDSLGPSWSIVVALAFPIAYGLWDLRESGKVNAFSVIGVISVFLTGGISLLELDPQYIAIKEAAVPGAIGLAVLGSQFTKYPLVRVLILNAQLIRVDALHTALSTKGNTALFDRRLSQASWIVASSFFLSSVLNYVLARMILTAAPGTSEFSEQLGRMTALSYPVIAIPSMIVLLIAIWFVFSQIHRLTGKKLESFLVDAG</sequence>
<gene>
    <name evidence="3" type="ORF">GCM10011403_06880</name>
</gene>
<organism evidence="3 4">
    <name type="scientific">Pseudohongiella nitratireducens</name>
    <dbReference type="NCBI Taxonomy" id="1768907"/>
    <lineage>
        <taxon>Bacteria</taxon>
        <taxon>Pseudomonadati</taxon>
        <taxon>Pseudomonadota</taxon>
        <taxon>Gammaproteobacteria</taxon>
        <taxon>Pseudomonadales</taxon>
        <taxon>Pseudohongiellaceae</taxon>
        <taxon>Pseudohongiella</taxon>
    </lineage>
</organism>
<evidence type="ECO:0000256" key="2">
    <source>
        <dbReference type="SAM" id="Phobius"/>
    </source>
</evidence>
<dbReference type="RefSeq" id="WP_229694591.1">
    <property type="nucleotide sequence ID" value="NZ_BMIY01000003.1"/>
</dbReference>
<proteinExistence type="predicted"/>
<accession>A0A917GN34</accession>
<dbReference type="Proteomes" id="UP000627715">
    <property type="component" value="Unassembled WGS sequence"/>
</dbReference>
<evidence type="ECO:0000313" key="3">
    <source>
        <dbReference type="EMBL" id="GGG52299.1"/>
    </source>
</evidence>